<keyword evidence="3" id="KW-1185">Reference proteome</keyword>
<evidence type="ECO:0000259" key="1">
    <source>
        <dbReference type="Pfam" id="PF24755"/>
    </source>
</evidence>
<dbReference type="PANTHER" id="PTHR30029:SF2">
    <property type="entry name" value="STAGE V SPORULATION PROTEIN R"/>
    <property type="match status" value="1"/>
</dbReference>
<comment type="caution">
    <text evidence="2">The sequence shown here is derived from an EMBL/GenBank/DDBJ whole genome shotgun (WGS) entry which is preliminary data.</text>
</comment>
<dbReference type="EMBL" id="MIJF01000063">
    <property type="protein sequence ID" value="OEF97632.1"/>
    <property type="molecule type" value="Genomic_DNA"/>
</dbReference>
<reference evidence="2 3" key="1">
    <citation type="submission" date="2016-09" db="EMBL/GenBank/DDBJ databases">
        <title>Draft genome sequence for the type strain of Vulcanibacillus modesticaldus BR, a strictly anaerobic, moderately thermophilic, and nitrate-reducing bacterium from deep sea-hydrothermal vents of the Mid-Atlantic Ridge.</title>
        <authorList>
            <person name="Abin C.A."/>
            <person name="Hollibaugh J.T."/>
        </authorList>
    </citation>
    <scope>NUCLEOTIDE SEQUENCE [LARGE SCALE GENOMIC DNA]</scope>
    <source>
        <strain evidence="2 3">BR</strain>
    </source>
</reference>
<feature type="domain" description="SpoVR-like C-terminal" evidence="1">
    <location>
        <begin position="24"/>
        <end position="75"/>
    </location>
</feature>
<dbReference type="PANTHER" id="PTHR30029">
    <property type="entry name" value="STAGE V SPORULATION PROTEIN R"/>
    <property type="match status" value="1"/>
</dbReference>
<dbReference type="AlphaFoldDB" id="A0A1D2YSM0"/>
<evidence type="ECO:0000313" key="3">
    <source>
        <dbReference type="Proteomes" id="UP000243739"/>
    </source>
</evidence>
<organism evidence="2 3">
    <name type="scientific">Vulcanibacillus modesticaldus</name>
    <dbReference type="NCBI Taxonomy" id="337097"/>
    <lineage>
        <taxon>Bacteria</taxon>
        <taxon>Bacillati</taxon>
        <taxon>Bacillota</taxon>
        <taxon>Bacilli</taxon>
        <taxon>Bacillales</taxon>
        <taxon>Bacillaceae</taxon>
        <taxon>Vulcanibacillus</taxon>
    </lineage>
</organism>
<sequence length="95" mass="11381">MIVEKDWEKVRDQLVQARVNGGFPYIVVENGDYLKNGELYLKHQFEGIELDIHYLEKTLPYVHKLWGRAVHIETIIENRLVLFSYDGKKIYRKFL</sequence>
<gene>
    <name evidence="2" type="ORF">BHF71_10965</name>
</gene>
<dbReference type="Proteomes" id="UP000243739">
    <property type="component" value="Unassembled WGS sequence"/>
</dbReference>
<protein>
    <recommendedName>
        <fullName evidence="1">SpoVR-like C-terminal domain-containing protein</fullName>
    </recommendedName>
</protein>
<proteinExistence type="predicted"/>
<dbReference type="InterPro" id="IPR007390">
    <property type="entry name" value="Spore_V_R"/>
</dbReference>
<name>A0A1D2YSM0_9BACI</name>
<dbReference type="InterPro" id="IPR057008">
    <property type="entry name" value="SpoVR-like_C"/>
</dbReference>
<evidence type="ECO:0000313" key="2">
    <source>
        <dbReference type="EMBL" id="OEF97632.1"/>
    </source>
</evidence>
<accession>A0A1D2YSM0</accession>
<dbReference type="STRING" id="337097.BHF71_10965"/>
<dbReference type="Pfam" id="PF24755">
    <property type="entry name" value="SpoVR_C"/>
    <property type="match status" value="1"/>
</dbReference>